<dbReference type="Gene3D" id="3.30.160.750">
    <property type="match status" value="1"/>
</dbReference>
<dbReference type="InterPro" id="IPR042284">
    <property type="entry name" value="AdoMetDC_N"/>
</dbReference>
<keyword evidence="9" id="KW-0704">Schiff base</keyword>
<comment type="cofactor">
    <cofactor evidence="1">
        <name>pyruvate</name>
        <dbReference type="ChEBI" id="CHEBI:15361"/>
    </cofactor>
</comment>
<dbReference type="EC" id="4.1.1.50" evidence="11"/>
<keyword evidence="7" id="KW-0865">Zymogen</keyword>
<evidence type="ECO:0000256" key="1">
    <source>
        <dbReference type="ARBA" id="ARBA00001928"/>
    </source>
</evidence>
<keyword evidence="12" id="KW-1185">Reference proteome</keyword>
<evidence type="ECO:0000256" key="10">
    <source>
        <dbReference type="ARBA" id="ARBA00023317"/>
    </source>
</evidence>
<dbReference type="Proteomes" id="UP001204851">
    <property type="component" value="Unassembled WGS sequence"/>
</dbReference>
<dbReference type="PANTHER" id="PTHR33866:SF2">
    <property type="entry name" value="S-ADENOSYLMETHIONINE DECARBOXYLASE PROENZYME"/>
    <property type="match status" value="1"/>
</dbReference>
<dbReference type="InterPro" id="IPR042286">
    <property type="entry name" value="AdoMetDC_C"/>
</dbReference>
<gene>
    <name evidence="11" type="primary">speD</name>
    <name evidence="11" type="ORF">M0L44_16255</name>
</gene>
<comment type="caution">
    <text evidence="11">The sequence shown here is derived from an EMBL/GenBank/DDBJ whole genome shotgun (WGS) entry which is preliminary data.</text>
</comment>
<evidence type="ECO:0000256" key="4">
    <source>
        <dbReference type="ARBA" id="ARBA00022813"/>
    </source>
</evidence>
<evidence type="ECO:0000256" key="7">
    <source>
        <dbReference type="ARBA" id="ARBA00023145"/>
    </source>
</evidence>
<keyword evidence="10" id="KW-0670">Pyruvate</keyword>
<protein>
    <submittedName>
        <fullName evidence="11">Adenosylmethionine decarboxylase</fullName>
        <ecNumber evidence="11">4.1.1.50</ecNumber>
    </submittedName>
</protein>
<keyword evidence="6" id="KW-0620">Polyamine biosynthesis</keyword>
<accession>A0ABT1BS78</accession>
<evidence type="ECO:0000313" key="11">
    <source>
        <dbReference type="EMBL" id="MCO5978252.1"/>
    </source>
</evidence>
<reference evidence="11 12" key="1">
    <citation type="submission" date="2022-06" db="EMBL/GenBank/DDBJ databases">
        <title>Ideonella sp. NS12-5 Genome sequencing and assembly.</title>
        <authorList>
            <person name="Jung Y."/>
        </authorList>
    </citation>
    <scope>NUCLEOTIDE SEQUENCE [LARGE SCALE GENOMIC DNA]</scope>
    <source>
        <strain evidence="11 12">NS12-5</strain>
    </source>
</reference>
<dbReference type="SUPFAM" id="SSF56276">
    <property type="entry name" value="S-adenosylmethionine decarboxylase"/>
    <property type="match status" value="1"/>
</dbReference>
<dbReference type="GO" id="GO:0004014">
    <property type="term" value="F:adenosylmethionine decarboxylase activity"/>
    <property type="evidence" value="ECO:0007669"/>
    <property type="project" value="UniProtKB-EC"/>
</dbReference>
<dbReference type="PANTHER" id="PTHR33866">
    <property type="entry name" value="S-ADENOSYLMETHIONINE DECARBOXYLASE PROENZYME"/>
    <property type="match status" value="1"/>
</dbReference>
<name>A0ABT1BS78_9BURK</name>
<dbReference type="RefSeq" id="WP_252770858.1">
    <property type="nucleotide sequence ID" value="NZ_JAMXMC010000009.1"/>
</dbReference>
<dbReference type="InterPro" id="IPR016067">
    <property type="entry name" value="S-AdoMet_deCO2ase_core"/>
</dbReference>
<evidence type="ECO:0000256" key="9">
    <source>
        <dbReference type="ARBA" id="ARBA00023270"/>
    </source>
</evidence>
<evidence type="ECO:0000313" key="12">
    <source>
        <dbReference type="Proteomes" id="UP001204851"/>
    </source>
</evidence>
<evidence type="ECO:0000256" key="2">
    <source>
        <dbReference type="ARBA" id="ARBA00022691"/>
    </source>
</evidence>
<keyword evidence="8 11" id="KW-0456">Lyase</keyword>
<evidence type="ECO:0000256" key="3">
    <source>
        <dbReference type="ARBA" id="ARBA00022793"/>
    </source>
</evidence>
<evidence type="ECO:0000256" key="5">
    <source>
        <dbReference type="ARBA" id="ARBA00023066"/>
    </source>
</evidence>
<proteinExistence type="predicted"/>
<dbReference type="InterPro" id="IPR017716">
    <property type="entry name" value="S-AdoMet_deCOase_pro-enz"/>
</dbReference>
<keyword evidence="2" id="KW-0949">S-adenosyl-L-methionine</keyword>
<keyword evidence="3" id="KW-0210">Decarboxylase</keyword>
<keyword evidence="5" id="KW-0745">Spermidine biosynthesis</keyword>
<keyword evidence="4" id="KW-0068">Autocatalytic cleavage</keyword>
<dbReference type="NCBIfam" id="TIGR03330">
    <property type="entry name" value="SAM_DCase_Bsu"/>
    <property type="match status" value="1"/>
</dbReference>
<evidence type="ECO:0000256" key="8">
    <source>
        <dbReference type="ARBA" id="ARBA00023239"/>
    </source>
</evidence>
<sequence>MQGLHLTADLVGCPIQLPQMTDAAALRRTCLDAVRAAGLQPVGELFHRFAPHPAVAGPAGVTGVVLLAESHLAVHTWPERSGVTLDVYVCNLGEDNSVRAEALLQALLDAFQPTRQAVQRLQRGVETEP</sequence>
<dbReference type="Pfam" id="PF02675">
    <property type="entry name" value="AdoMet_dc"/>
    <property type="match status" value="1"/>
</dbReference>
<evidence type="ECO:0000256" key="6">
    <source>
        <dbReference type="ARBA" id="ARBA00023115"/>
    </source>
</evidence>
<dbReference type="InterPro" id="IPR003826">
    <property type="entry name" value="AdoMetDC_fam_prok"/>
</dbReference>
<organism evidence="11 12">
    <name type="scientific">Ideonella oryzae</name>
    <dbReference type="NCBI Taxonomy" id="2937441"/>
    <lineage>
        <taxon>Bacteria</taxon>
        <taxon>Pseudomonadati</taxon>
        <taxon>Pseudomonadota</taxon>
        <taxon>Betaproteobacteria</taxon>
        <taxon>Burkholderiales</taxon>
        <taxon>Sphaerotilaceae</taxon>
        <taxon>Ideonella</taxon>
    </lineage>
</organism>
<dbReference type="EMBL" id="JAMXMC010000009">
    <property type="protein sequence ID" value="MCO5978252.1"/>
    <property type="molecule type" value="Genomic_DNA"/>
</dbReference>
<dbReference type="Gene3D" id="3.30.360.110">
    <property type="entry name" value="S-adenosylmethionine decarboxylase domain"/>
    <property type="match status" value="1"/>
</dbReference>